<organism evidence="1 2">
    <name type="scientific">Fibrella aestuarina BUZ 2</name>
    <dbReference type="NCBI Taxonomy" id="1166018"/>
    <lineage>
        <taxon>Bacteria</taxon>
        <taxon>Pseudomonadati</taxon>
        <taxon>Bacteroidota</taxon>
        <taxon>Cytophagia</taxon>
        <taxon>Cytophagales</taxon>
        <taxon>Spirosomataceae</taxon>
        <taxon>Fibrella</taxon>
    </lineage>
</organism>
<dbReference type="AlphaFoldDB" id="I0K3L8"/>
<reference evidence="1 2" key="1">
    <citation type="journal article" date="2012" name="J. Bacteriol.">
        <title>Genome Sequence of Fibrella aestuarina BUZ 2T, a Filamentous Marine Bacterium.</title>
        <authorList>
            <person name="Filippini M."/>
            <person name="Qi W."/>
            <person name="Blom J."/>
            <person name="Goesmann A."/>
            <person name="Smits T.H."/>
            <person name="Bagheri H.C."/>
        </authorList>
    </citation>
    <scope>NUCLEOTIDE SEQUENCE [LARGE SCALE GENOMIC DNA]</scope>
    <source>
        <strain evidence="2">BUZ 2T</strain>
    </source>
</reference>
<dbReference type="STRING" id="1166018.FAES_0710"/>
<proteinExistence type="predicted"/>
<gene>
    <name evidence="1" type="ORF">FAES_0710</name>
</gene>
<keyword evidence="2" id="KW-1185">Reference proteome</keyword>
<evidence type="ECO:0000313" key="2">
    <source>
        <dbReference type="Proteomes" id="UP000011058"/>
    </source>
</evidence>
<sequence length="32" mass="3659">MGHLVTILFHLRDIQADWQVSFSANPNEFKGS</sequence>
<dbReference type="EMBL" id="HE796683">
    <property type="protein sequence ID" value="CCG98721.1"/>
    <property type="molecule type" value="Genomic_DNA"/>
</dbReference>
<evidence type="ECO:0000313" key="1">
    <source>
        <dbReference type="EMBL" id="CCG98721.1"/>
    </source>
</evidence>
<protein>
    <submittedName>
        <fullName evidence="1">Uncharacterized protein</fullName>
    </submittedName>
</protein>
<name>I0K3L8_9BACT</name>
<dbReference type="Proteomes" id="UP000011058">
    <property type="component" value="Chromosome"/>
</dbReference>
<accession>I0K3L8</accession>
<dbReference type="KEGG" id="fae:FAES_0710"/>
<dbReference type="HOGENOM" id="CLU_3389540_0_0_10"/>